<organism evidence="2 3">
    <name type="scientific">Roseateles flavus</name>
    <dbReference type="NCBI Taxonomy" id="3149041"/>
    <lineage>
        <taxon>Bacteria</taxon>
        <taxon>Pseudomonadati</taxon>
        <taxon>Pseudomonadota</taxon>
        <taxon>Betaproteobacteria</taxon>
        <taxon>Burkholderiales</taxon>
        <taxon>Sphaerotilaceae</taxon>
        <taxon>Roseateles</taxon>
    </lineage>
</organism>
<evidence type="ECO:0000313" key="3">
    <source>
        <dbReference type="Proteomes" id="UP001462640"/>
    </source>
</evidence>
<dbReference type="Pfam" id="PF08808">
    <property type="entry name" value="RES"/>
    <property type="match status" value="1"/>
</dbReference>
<comment type="caution">
    <text evidence="2">The sequence shown here is derived from an EMBL/GenBank/DDBJ whole genome shotgun (WGS) entry which is preliminary data.</text>
</comment>
<protein>
    <submittedName>
        <fullName evidence="2">RES domain-containing protein</fullName>
    </submittedName>
</protein>
<dbReference type="EMBL" id="JBDPZC010000035">
    <property type="protein sequence ID" value="MEO3715950.1"/>
    <property type="molecule type" value="Genomic_DNA"/>
</dbReference>
<dbReference type="Pfam" id="PF18870">
    <property type="entry name" value="HEPN_RES_NTD1"/>
    <property type="match status" value="1"/>
</dbReference>
<name>A0ABV0GLN0_9BURK</name>
<reference evidence="2 3" key="1">
    <citation type="submission" date="2024-05" db="EMBL/GenBank/DDBJ databases">
        <title>Roseateles sp. 2.12 16S ribosomal RNA gene Genome sequencing and assembly.</title>
        <authorList>
            <person name="Woo H."/>
        </authorList>
    </citation>
    <scope>NUCLEOTIDE SEQUENCE [LARGE SCALE GENOMIC DNA]</scope>
    <source>
        <strain evidence="2 3">2.12</strain>
    </source>
</reference>
<feature type="domain" description="RES" evidence="1">
    <location>
        <begin position="228"/>
        <end position="384"/>
    </location>
</feature>
<gene>
    <name evidence="2" type="ORF">ABDJ40_24540</name>
</gene>
<evidence type="ECO:0000259" key="1">
    <source>
        <dbReference type="SMART" id="SM00953"/>
    </source>
</evidence>
<sequence>MTNAEEDKPAGKRLCINCIGEAYLSTEVGVAGEEGECDYCGDTAPSISIDDLVERVEQAFTDHYARTATNPDSWEERLMADRESSYCWERDGFPVREAIQDAAGLDEEAAADVLEILEAKHALHHDKDNLGEESEFSSDAHYKRRQPNGLGLYLGWHEFEQSLKTRARFFSSAGEELLARVFSGIDKIKTLAGRPLVLEAGPTTPLDHLYRARVFQSDRMLEAALCRPDYHLASPPPRIARAGRMNAQGISVFYGATREDVAIAEVRPPVGSRVAVARFEIARSLRLLDLTAASEAHEDGSIFDPSFKERLARAAFLRSLGARMVRPVMPDDETIDYLPTQAVADYLATANEPRLDGIVFPSAQVEEGRNIVLFNHAARVEELAFPKGTAIHASTGHNGEDGWETEYYVREIFPLRENRQADPIEDGVLGGFPHSTPPPDHDADYRDAALRIMRDTVKVHHVNWVRVGTTSFDVARHRSERRDLRMCG</sequence>
<dbReference type="Proteomes" id="UP001462640">
    <property type="component" value="Unassembled WGS sequence"/>
</dbReference>
<dbReference type="InterPro" id="IPR014914">
    <property type="entry name" value="RES_dom"/>
</dbReference>
<keyword evidence="3" id="KW-1185">Reference proteome</keyword>
<dbReference type="SMART" id="SM00953">
    <property type="entry name" value="RES"/>
    <property type="match status" value="1"/>
</dbReference>
<dbReference type="InterPro" id="IPR041206">
    <property type="entry name" value="HEPN/RES_NTD1"/>
</dbReference>
<dbReference type="RefSeq" id="WP_347613724.1">
    <property type="nucleotide sequence ID" value="NZ_JBDPZC010000035.1"/>
</dbReference>
<proteinExistence type="predicted"/>
<accession>A0ABV0GLN0</accession>
<evidence type="ECO:0000313" key="2">
    <source>
        <dbReference type="EMBL" id="MEO3715950.1"/>
    </source>
</evidence>